<dbReference type="InterPro" id="IPR018511">
    <property type="entry name" value="Hemolysin-typ_Ca-bd_CS"/>
</dbReference>
<gene>
    <name evidence="6" type="ORF">B0F87_103130</name>
</gene>
<feature type="region of interest" description="Disordered" evidence="4">
    <location>
        <begin position="411"/>
        <end position="439"/>
    </location>
</feature>
<dbReference type="PANTHER" id="PTHR38340:SF1">
    <property type="entry name" value="S-LAYER PROTEIN"/>
    <property type="match status" value="1"/>
</dbReference>
<feature type="domain" description="Haemolysin-type calcium binding-related" evidence="5">
    <location>
        <begin position="1498"/>
        <end position="1539"/>
    </location>
</feature>
<evidence type="ECO:0000256" key="3">
    <source>
        <dbReference type="ARBA" id="ARBA00022837"/>
    </source>
</evidence>
<accession>A0A2S6HGK5</accession>
<dbReference type="PANTHER" id="PTHR38340">
    <property type="entry name" value="S-LAYER PROTEIN"/>
    <property type="match status" value="1"/>
</dbReference>
<dbReference type="PROSITE" id="PS00330">
    <property type="entry name" value="HEMOLYSIN_CALCIUM"/>
    <property type="match status" value="17"/>
</dbReference>
<organism evidence="6 7">
    <name type="scientific">Methylobacter tundripaludum</name>
    <dbReference type="NCBI Taxonomy" id="173365"/>
    <lineage>
        <taxon>Bacteria</taxon>
        <taxon>Pseudomonadati</taxon>
        <taxon>Pseudomonadota</taxon>
        <taxon>Gammaproteobacteria</taxon>
        <taxon>Methylococcales</taxon>
        <taxon>Methylococcaceae</taxon>
        <taxon>Methylobacter</taxon>
    </lineage>
</organism>
<feature type="compositionally biased region" description="Low complexity" evidence="4">
    <location>
        <begin position="416"/>
        <end position="427"/>
    </location>
</feature>
<dbReference type="Pfam" id="PF06594">
    <property type="entry name" value="HCBP_related"/>
    <property type="match status" value="15"/>
</dbReference>
<evidence type="ECO:0000256" key="1">
    <source>
        <dbReference type="ARBA" id="ARBA00004613"/>
    </source>
</evidence>
<feature type="domain" description="Haemolysin-type calcium binding-related" evidence="5">
    <location>
        <begin position="2979"/>
        <end position="3019"/>
    </location>
</feature>
<dbReference type="EMBL" id="PTIZ01000003">
    <property type="protein sequence ID" value="PPK76523.1"/>
    <property type="molecule type" value="Genomic_DNA"/>
</dbReference>
<feature type="region of interest" description="Disordered" evidence="4">
    <location>
        <begin position="1678"/>
        <end position="1705"/>
    </location>
</feature>
<comment type="caution">
    <text evidence="6">The sequence shown here is derived from an EMBL/GenBank/DDBJ whole genome shotgun (WGS) entry which is preliminary data.</text>
</comment>
<dbReference type="InterPro" id="IPR011049">
    <property type="entry name" value="Serralysin-like_metalloprot_C"/>
</dbReference>
<feature type="compositionally biased region" description="Low complexity" evidence="4">
    <location>
        <begin position="1551"/>
        <end position="1566"/>
    </location>
</feature>
<feature type="region of interest" description="Disordered" evidence="4">
    <location>
        <begin position="1549"/>
        <end position="1574"/>
    </location>
</feature>
<dbReference type="InterPro" id="IPR001343">
    <property type="entry name" value="Hemolysn_Ca-bd"/>
</dbReference>
<comment type="subcellular location">
    <subcellularLocation>
        <location evidence="1">Secreted</location>
    </subcellularLocation>
</comment>
<evidence type="ECO:0000256" key="2">
    <source>
        <dbReference type="ARBA" id="ARBA00022525"/>
    </source>
</evidence>
<feature type="domain" description="Haemolysin-type calcium binding-related" evidence="5">
    <location>
        <begin position="2135"/>
        <end position="2173"/>
    </location>
</feature>
<evidence type="ECO:0000259" key="5">
    <source>
        <dbReference type="Pfam" id="PF06594"/>
    </source>
</evidence>
<proteinExistence type="predicted"/>
<dbReference type="Proteomes" id="UP000240010">
    <property type="component" value="Unassembled WGS sequence"/>
</dbReference>
<feature type="domain" description="Haemolysin-type calcium binding-related" evidence="5">
    <location>
        <begin position="2835"/>
        <end position="2873"/>
    </location>
</feature>
<feature type="domain" description="Haemolysin-type calcium binding-related" evidence="5">
    <location>
        <begin position="2432"/>
        <end position="2471"/>
    </location>
</feature>
<feature type="domain" description="Haemolysin-type calcium binding-related" evidence="5">
    <location>
        <begin position="2017"/>
        <end position="2053"/>
    </location>
</feature>
<protein>
    <submittedName>
        <fullName evidence="6">Ca2+-binding RTX toxin-like protein</fullName>
    </submittedName>
</protein>
<dbReference type="PRINTS" id="PR00313">
    <property type="entry name" value="CABNDNGRPT"/>
</dbReference>
<feature type="domain" description="Haemolysin-type calcium binding-related" evidence="5">
    <location>
        <begin position="2690"/>
        <end position="2725"/>
    </location>
</feature>
<feature type="domain" description="Haemolysin-type calcium binding-related" evidence="5">
    <location>
        <begin position="958"/>
        <end position="1000"/>
    </location>
</feature>
<feature type="domain" description="Haemolysin-type calcium binding-related" evidence="5">
    <location>
        <begin position="1628"/>
        <end position="1668"/>
    </location>
</feature>
<feature type="domain" description="Haemolysin-type calcium binding-related" evidence="5">
    <location>
        <begin position="1332"/>
        <end position="1376"/>
    </location>
</feature>
<dbReference type="Pfam" id="PF00353">
    <property type="entry name" value="HemolysinCabind"/>
    <property type="match status" value="27"/>
</dbReference>
<feature type="domain" description="Haemolysin-type calcium binding-related" evidence="5">
    <location>
        <begin position="2285"/>
        <end position="2325"/>
    </location>
</feature>
<sequence>MNYTLTTLSIEGITNLYLYGQPATPTDLTSATLIRPQQDTAMTTVHLDAVSFMATGPGRYANAAMSDLINAFMNGEIMPTTGQVQTLSTMDLIAQSNSLLASYKQFFPFQQYNYDSSSADYLSRAYIYNSTSFGIAKDALFTIDADGTRHIQNFAILPANDNFDFSSNNPLAWVANAALLPKIDPSAIGRRVDIIFDDTTKNSVPRIDYTQAMYSQDVQTQFDHFVNGADAAIDLYNKMPTLVQNLWDSGTTKFIDSQGKPIMYASGGIANADFTIDDAPLLFPYKSNGVVLVGGVDSDILLGSAGQDIFIGGTGNDILHGDDGAGGDILEGGTGNDTYYADNGDTIRDSDGKGTIYLNGKQLTFATRKKGETIWTDAAGNSFTLNGTTLLVNDPLTIENFSNGRFGIYLDEQEAPSPSSGSGSSGPLPGPGYNPTASVRRWDPLALDLDGNGQIDAVASTTSTTYFDFNGDGIAEKSGWVAAQDGMLALDANNNGAIDDLSELFGSATQDGFVELAGLDTNKDGAIDDQDTDYSRLRVWQDSNQDGIAQSGELHTLTDLNISTINLAATPANLPAADNLITATGSFTRNGQTQLAADIHLTVNFAQTDSNPNRPLDQAPALSADVFDLPWLRGYGLVKSLHVAYQESAGLKQAAADLIAQGRDGILTNFDGFLAQWSGLAAAHAAHGVTRTNLTTEDKVWMLETFTGQNVQKSAIEAANFGVIGPGAQRVWDTNYIETQYQDFAKREAIGFAIQATEKALIQGAYYSLAGDRFVAIDVAQLQASLVQGLTVINNKQDALFAAITLDRLRSDGVDLQAVTLKPALAALPYAQAYEAAIDGRFAIRMSAGTLSAANGQDWWIAGSSGSDALYGNGGNDTLDGGAGNDTLIGGGGNDTLVGSFGDDTLDGGAGNDSYQFGRGDGHDSISSNDTTIGKSDQLQFNVNVALTDIDLSRTHDDLTLTIRDTGDSIVIKKYFMAETAPSYGVEQIKFADGTVWDFDAIKNLFPVTVTDGNDIIYGYDTAEVINAGLGNDTVYARGGDDAVSGGAGNDSLLGETGDDNLNGDAGDDLLLGGVGNDVLMGGADNDTLQGETGNDMLDGGAGNDSLQGGVGNDTYVFGRGSGQDVIADYDAIAGNIDTVRIASGVLPADVKVTRGADHLYLSINNADGTTDRLTLQNWFGTFQYWLKGDEYKVEQVVFADDPATVWDVSVLSTLANAETEDADYIEGTAGADSINGLGGNDKIIGGAGNDILMGGTGNDILLGDAGNDILDGGAGNDNLQGRASNDTYVFGRGSGQDTIEDYDTTAGNVDTVRIASGVLPVDVKVTRDPSNLYLSINNPDGTTDKLTLQYWFSQDAYKVEQVVFMDDPATVWDVAGLNALANVPTENADYLSGLFGNDVINGLGGSDTLLGDAGNDTLMGGMGNDNLQGGTGNDTLDGGAGNDYLQDGAGNDTYLFGRGSGQDIIGDYDITAGNIDTIRFGADIAVNDIEFGRNGNDLLLNINGTSDQLRIQNWDYYGDAYRIERVEFADGTVWGAADLPSQLSGLPFTGTSGNDNLSGDSGNNTLDGGAGNDTLQGGSGNDIYVFNLGDGQDTIYEYDTTAGNVDTIRFGAGISASDIGFGRSDSNLLLSINGTADQLRIQNWGNGDAHRIERVEFADGTVWGAADLPSQLSGLPLTGTSGNDNLSGDSGNNTLDGGAGNDTLQGGAGNDTYLFNRGGGRDTISDYDYTAGNIDTVRFGAGIATGNIIFSRSGNDLVLSINGTTDQLKIQNWASGDYYRIERVQFTDGTVWNAAYLQAQFSAIPIIGTTGNDSLFGDAGNNILDGRAGNDTLQGEAGNDTYLFNLGDGQDNIYDYDSAAGNVDTVRFGAGIAASDINFSRIGKDLVLSVNGTADQLTIQRWRDGDAWRIERVEFADGTVWNAAYIQAHAIAKLTGTSGNDTLSGDSGNDMLDGGTGNDTLQGGAGNDIYLFNRGDGQDTILDYDYSSGNVDTIRFGAGIAMGDITFSHSGYGGALVLGINGTTDQLTIENWNYGYYYHIEKMEFADGTEWDIPIVGTSGDDYLAGDSGNNTLNGGAGNDTLVGGTGNDTYLFNLGGGQDTISEYDSSPGNVDTIRFGASIMADDIAFSRNGYDLVLTINGTTDQLTIQNWGYRDDYQIERVAFADGTSWDALYLQTQIPAPTFEGTSGNDTLTFWKGESGPLQGMEGDDMLYGSDGNDILDGGACNDYLAGGLGNDVYVFGLGGGQDSIYDSDSSAGNMDTVLFGTGIAADDITFSHSGYGGDLVLGINGASDQVTLQNWGYGDEYRIERVEFTDGTVWDAAQLQAFATAVPIIGTGATDSLYAWAAENATLRGLGGDDYLSGNDGNDILDGGTGNDYLSGNTGNDTYLFNLGDGQDTIAEYDNAGNVDTVRFGAGITAGDITFSCSGNDLVLSINGTSDQLRIQNWGSGDVWRIERVEFADGTMWGTAELPSQLSGLPLIGTSGDDYLAGDSGNNMLNGGAGNDTLVGSTGNDTYLFNLGGGQDTISEYDSSPGNVDTVRFGKGIMADDITFSRNGYDLVLSINGTADQLKIQSWDYGDAWRIERVEFADGTVWGTAELPSQLSGLPLIGTSGDDYLYGDSGNDTLNGGAGNDTLVGGTGNDAYLFNLGGGQDTIFEYDSSAGNVDTIRFGAGITADAITFSRNGYDLVLSINGTTDQLMILNWGSGNNYRIERVEFADGTTAQLQAIMPAVLISGTGYADYLQALSGENIMFQGLGGDDSLYGNDGNDILDGGTGNDYLSGNTGNDTYLFNRGIWQDIINEYDSTAGNVDTVRLGADISVDDITFSRSGNDLVLSINGTTDQLTIQGWGYGNDYRIERMEFADGTVWDAGFLSAVPILGTEQADDLEAWAGENATLQGLGGDDTLYGNDGNDTLDGGTGNDYLSGDMGNDVYVFGLDGGQDIIDDGDSTAGNVDTIRFGAGIAADDIIFSRSDSDLVLSVNGTTDRLTIHNWGYGNDYRIERVVFADGTVWDAAQLQTFVSAVPILGTKQADDLEAWVGANSTLQGLGGDDTLYGNDGNDILDGGVGNDYLSGNTGNDTYIVDNAGDIVVENADEGTDTVKSSVTYTLSDNVENLTLTGTAGRNGTGNALDNLLIGNSGNNVLDGGIGADTMTGGVGNDTYIVDNTGDVVTENANEGIDTVQSSITYTLGENVEKLILTGTGTLDGTGNALNNTLTGNEAANVLDGSTGADTMIGGLGNDIYIVDNAGDVVKETSSLGTEIDTVLSSVTYTLGSNVENLILTGTSAINGTGNSLNNVLIGNSGNNVLTGGTGSDLLNGDLGDDTLKGNAGNDILQGGAGNDTLSDTAGANLLDGGSGTDALSGNSANEMFVGGTGNDTISTGKGADIIAFNRGDGMDVVNGGVGTDNTLSLGGGIEYSDLALSKSGNDLILEVGNTDQVTLTGWYDTIANHKSVLNLQVVADAIAGFDRASNDPLLNKSIQNFDFTAIVNAFDQANGGSANFMHWSATDSLLTAHLSASDSEALGGDLANQYGKIGNFSGFSQTAAQDVLANPSFGTNPQLLHDLSGLNEGIARLS</sequence>
<dbReference type="GO" id="GO:0005576">
    <property type="term" value="C:extracellular region"/>
    <property type="evidence" value="ECO:0007669"/>
    <property type="project" value="UniProtKB-SubCell"/>
</dbReference>
<dbReference type="RefSeq" id="WP_146086202.1">
    <property type="nucleotide sequence ID" value="NZ_PTIZ01000003.1"/>
</dbReference>
<feature type="domain" description="Haemolysin-type calcium binding-related" evidence="5">
    <location>
        <begin position="1886"/>
        <end position="1926"/>
    </location>
</feature>
<feature type="domain" description="Haemolysin-type calcium binding-related" evidence="5">
    <location>
        <begin position="2561"/>
        <end position="2600"/>
    </location>
</feature>
<feature type="domain" description="Haemolysin-type calcium binding-related" evidence="5">
    <location>
        <begin position="1757"/>
        <end position="1797"/>
    </location>
</feature>
<evidence type="ECO:0000313" key="6">
    <source>
        <dbReference type="EMBL" id="PPK76523.1"/>
    </source>
</evidence>
<dbReference type="GO" id="GO:0005509">
    <property type="term" value="F:calcium ion binding"/>
    <property type="evidence" value="ECO:0007669"/>
    <property type="project" value="InterPro"/>
</dbReference>
<keyword evidence="3" id="KW-0106">Calcium</keyword>
<dbReference type="Gene3D" id="2.150.10.10">
    <property type="entry name" value="Serralysin-like metalloprotease, C-terminal"/>
    <property type="match status" value="16"/>
</dbReference>
<feature type="domain" description="Haemolysin-type calcium binding-related" evidence="5">
    <location>
        <begin position="1160"/>
        <end position="1209"/>
    </location>
</feature>
<dbReference type="InterPro" id="IPR010566">
    <property type="entry name" value="Haemolys_ca-bd"/>
</dbReference>
<dbReference type="SUPFAM" id="SSF51120">
    <property type="entry name" value="beta-Roll"/>
    <property type="match status" value="20"/>
</dbReference>
<feature type="compositionally biased region" description="Low complexity" evidence="4">
    <location>
        <begin position="1680"/>
        <end position="1695"/>
    </location>
</feature>
<evidence type="ECO:0000313" key="7">
    <source>
        <dbReference type="Proteomes" id="UP000240010"/>
    </source>
</evidence>
<dbReference type="InterPro" id="IPR050557">
    <property type="entry name" value="RTX_toxin/Mannuronan_C5-epim"/>
</dbReference>
<evidence type="ECO:0000256" key="4">
    <source>
        <dbReference type="SAM" id="MobiDB-lite"/>
    </source>
</evidence>
<name>A0A2S6HGK5_9GAMM</name>
<reference evidence="6 7" key="1">
    <citation type="submission" date="2018-02" db="EMBL/GenBank/DDBJ databases">
        <title>Subsurface microbial communities from deep shales in Ohio and West Virginia, USA.</title>
        <authorList>
            <person name="Wrighton K."/>
        </authorList>
    </citation>
    <scope>NUCLEOTIDE SEQUENCE [LARGE SCALE GENOMIC DNA]</scope>
    <source>
        <strain evidence="6 7">OWC-DMM</strain>
    </source>
</reference>
<keyword evidence="2" id="KW-0964">Secreted</keyword>